<dbReference type="RefSeq" id="WP_146573653.1">
    <property type="nucleotide sequence ID" value="NZ_SJPH01000003.1"/>
</dbReference>
<name>A0A5C5W9G4_9BACT</name>
<dbReference type="CDD" id="cd01288">
    <property type="entry name" value="FabZ"/>
    <property type="match status" value="1"/>
</dbReference>
<dbReference type="EMBL" id="SJPH01000003">
    <property type="protein sequence ID" value="TWT46835.1"/>
    <property type="molecule type" value="Genomic_DNA"/>
</dbReference>
<gene>
    <name evidence="2" type="primary">fabZ_3</name>
    <name evidence="2" type="ORF">Pla111_19370</name>
</gene>
<keyword evidence="3" id="KW-1185">Reference proteome</keyword>
<dbReference type="InterPro" id="IPR013114">
    <property type="entry name" value="FabA_FabZ"/>
</dbReference>
<dbReference type="Pfam" id="PF07977">
    <property type="entry name" value="FabA"/>
    <property type="match status" value="1"/>
</dbReference>
<organism evidence="2 3">
    <name type="scientific">Botrimarina hoheduenensis</name>
    <dbReference type="NCBI Taxonomy" id="2528000"/>
    <lineage>
        <taxon>Bacteria</taxon>
        <taxon>Pseudomonadati</taxon>
        <taxon>Planctomycetota</taxon>
        <taxon>Planctomycetia</taxon>
        <taxon>Pirellulales</taxon>
        <taxon>Lacipirellulaceae</taxon>
        <taxon>Botrimarina</taxon>
    </lineage>
</organism>
<dbReference type="Proteomes" id="UP000318995">
    <property type="component" value="Unassembled WGS sequence"/>
</dbReference>
<dbReference type="AlphaFoldDB" id="A0A5C5W9G4"/>
<keyword evidence="1 2" id="KW-0456">Lyase</keyword>
<comment type="caution">
    <text evidence="2">The sequence shown here is derived from an EMBL/GenBank/DDBJ whole genome shotgun (WGS) entry which is preliminary data.</text>
</comment>
<accession>A0A5C5W9G4</accession>
<evidence type="ECO:0000313" key="2">
    <source>
        <dbReference type="EMBL" id="TWT46835.1"/>
    </source>
</evidence>
<dbReference type="SUPFAM" id="SSF54637">
    <property type="entry name" value="Thioesterase/thiol ester dehydrase-isomerase"/>
    <property type="match status" value="1"/>
</dbReference>
<dbReference type="PANTHER" id="PTHR30272">
    <property type="entry name" value="3-HYDROXYACYL-[ACYL-CARRIER-PROTEIN] DEHYDRATASE"/>
    <property type="match status" value="1"/>
</dbReference>
<dbReference type="GO" id="GO:0019171">
    <property type="term" value="F:(3R)-hydroxyacyl-[acyl-carrier-protein] dehydratase activity"/>
    <property type="evidence" value="ECO:0007669"/>
    <property type="project" value="UniProtKB-EC"/>
</dbReference>
<dbReference type="OrthoDB" id="9787658at2"/>
<dbReference type="EC" id="4.2.1.59" evidence="2"/>
<reference evidence="2 3" key="1">
    <citation type="submission" date="2019-02" db="EMBL/GenBank/DDBJ databases">
        <title>Deep-cultivation of Planctomycetes and their phenomic and genomic characterization uncovers novel biology.</title>
        <authorList>
            <person name="Wiegand S."/>
            <person name="Jogler M."/>
            <person name="Boedeker C."/>
            <person name="Pinto D."/>
            <person name="Vollmers J."/>
            <person name="Rivas-Marin E."/>
            <person name="Kohn T."/>
            <person name="Peeters S.H."/>
            <person name="Heuer A."/>
            <person name="Rast P."/>
            <person name="Oberbeckmann S."/>
            <person name="Bunk B."/>
            <person name="Jeske O."/>
            <person name="Meyerdierks A."/>
            <person name="Storesund J.E."/>
            <person name="Kallscheuer N."/>
            <person name="Luecker S."/>
            <person name="Lage O.M."/>
            <person name="Pohl T."/>
            <person name="Merkel B.J."/>
            <person name="Hornburger P."/>
            <person name="Mueller R.-W."/>
            <person name="Bruemmer F."/>
            <person name="Labrenz M."/>
            <person name="Spormann A.M."/>
            <person name="Op Den Camp H."/>
            <person name="Overmann J."/>
            <person name="Amann R."/>
            <person name="Jetten M.S.M."/>
            <person name="Mascher T."/>
            <person name="Medema M.H."/>
            <person name="Devos D.P."/>
            <person name="Kaster A.-K."/>
            <person name="Ovreas L."/>
            <person name="Rohde M."/>
            <person name="Galperin M.Y."/>
            <person name="Jogler C."/>
        </authorList>
    </citation>
    <scope>NUCLEOTIDE SEQUENCE [LARGE SCALE GENOMIC DNA]</scope>
    <source>
        <strain evidence="2 3">Pla111</strain>
    </source>
</reference>
<dbReference type="InterPro" id="IPR029069">
    <property type="entry name" value="HotDog_dom_sf"/>
</dbReference>
<evidence type="ECO:0000313" key="3">
    <source>
        <dbReference type="Proteomes" id="UP000318995"/>
    </source>
</evidence>
<dbReference type="PANTHER" id="PTHR30272:SF1">
    <property type="entry name" value="3-HYDROXYACYL-[ACYL-CARRIER-PROTEIN] DEHYDRATASE"/>
    <property type="match status" value="1"/>
</dbReference>
<dbReference type="Gene3D" id="3.10.129.10">
    <property type="entry name" value="Hotdog Thioesterase"/>
    <property type="match status" value="1"/>
</dbReference>
<protein>
    <submittedName>
        <fullName evidence="2">3-hydroxyacyl-[acyl-carrier-protein] dehydratase FabZ</fullName>
        <ecNumber evidence="2">4.2.1.59</ecNumber>
    </submittedName>
</protein>
<proteinExistence type="predicted"/>
<sequence>MRFWLLDRIESFVPGERLRASKQVSLSEEYLQDHFPEFPVLPGVFMLEAATQASAWLLRLTEGMKHSVIALKEAKNIKYTDFVRPGSRLDIEVELLKKDERDATLKVIGKVGDSVSLSGRLVVERYNLADSDPSQALVDAHVKRYLTNVQTVICPQAGV</sequence>
<evidence type="ECO:0000256" key="1">
    <source>
        <dbReference type="ARBA" id="ARBA00023239"/>
    </source>
</evidence>